<gene>
    <name evidence="2" type="primary">B'ALPHA</name>
    <name evidence="2" type="ORF">TCON_0019</name>
</gene>
<accession>A0ABQ7I2T4</accession>
<evidence type="ECO:0000313" key="2">
    <source>
        <dbReference type="EMBL" id="KAF7684773.1"/>
    </source>
</evidence>
<feature type="region of interest" description="Disordered" evidence="1">
    <location>
        <begin position="1"/>
        <end position="23"/>
    </location>
</feature>
<dbReference type="PANTHER" id="PTHR10257:SF3">
    <property type="entry name" value="SERINE_THREONINE-PROTEIN PHOSPHATASE 2A 56 KDA REGULATORY SUBUNIT GAMMA ISOFORM"/>
    <property type="match status" value="1"/>
</dbReference>
<dbReference type="InterPro" id="IPR016024">
    <property type="entry name" value="ARM-type_fold"/>
</dbReference>
<keyword evidence="3" id="KW-1185">Reference proteome</keyword>
<dbReference type="InterPro" id="IPR011989">
    <property type="entry name" value="ARM-like"/>
</dbReference>
<organism evidence="2 3">
    <name type="scientific">Astathelohania contejeani</name>
    <dbReference type="NCBI Taxonomy" id="164912"/>
    <lineage>
        <taxon>Eukaryota</taxon>
        <taxon>Fungi</taxon>
        <taxon>Fungi incertae sedis</taxon>
        <taxon>Microsporidia</taxon>
        <taxon>Astathelohaniidae</taxon>
        <taxon>Astathelohania</taxon>
    </lineage>
</organism>
<dbReference type="Proteomes" id="UP001516464">
    <property type="component" value="Unassembled WGS sequence"/>
</dbReference>
<proteinExistence type="predicted"/>
<dbReference type="SUPFAM" id="SSF48371">
    <property type="entry name" value="ARM repeat"/>
    <property type="match status" value="1"/>
</dbReference>
<feature type="compositionally biased region" description="Basic and acidic residues" evidence="1">
    <location>
        <begin position="7"/>
        <end position="23"/>
    </location>
</feature>
<comment type="caution">
    <text evidence="2">The sequence shown here is derived from an EMBL/GenBank/DDBJ whole genome shotgun (WGS) entry which is preliminary data.</text>
</comment>
<protein>
    <submittedName>
        <fullName evidence="2">Serine/threonine protein phosphatase 2A 57 kDa regulatory subunit B' alpha isoform</fullName>
    </submittedName>
</protein>
<dbReference type="PANTHER" id="PTHR10257">
    <property type="entry name" value="SERINE/THREONINE PROTEIN PHOSPHATASE 2A PP2A REGULATORY SUBUNIT B"/>
    <property type="match status" value="1"/>
</dbReference>
<evidence type="ECO:0000256" key="1">
    <source>
        <dbReference type="SAM" id="MobiDB-lite"/>
    </source>
</evidence>
<reference evidence="2 3" key="1">
    <citation type="submission" date="2019-01" db="EMBL/GenBank/DDBJ databases">
        <title>Genomes sequencing and comparative genomics of infectious freshwater microsporidia, Cucumispora dikerogammari and Thelohania contejeani.</title>
        <authorList>
            <person name="Cormier A."/>
            <person name="Giraud I."/>
            <person name="Wattier R."/>
            <person name="Teixeira M."/>
            <person name="Grandjean F."/>
            <person name="Rigaud T."/>
            <person name="Cordaux R."/>
        </authorList>
    </citation>
    <scope>NUCLEOTIDE SEQUENCE [LARGE SCALE GENOMIC DNA]</scope>
    <source>
        <strain evidence="2">T1</strain>
        <tissue evidence="2">Spores</tissue>
    </source>
</reference>
<evidence type="ECO:0000313" key="3">
    <source>
        <dbReference type="Proteomes" id="UP001516464"/>
    </source>
</evidence>
<dbReference type="Pfam" id="PF01603">
    <property type="entry name" value="B56"/>
    <property type="match status" value="1"/>
</dbReference>
<dbReference type="InterPro" id="IPR002554">
    <property type="entry name" value="PP2A_B56"/>
</dbReference>
<dbReference type="Gene3D" id="1.25.10.10">
    <property type="entry name" value="Leucine-rich Repeat Variant"/>
    <property type="match status" value="1"/>
</dbReference>
<dbReference type="EMBL" id="SBIQ01000001">
    <property type="protein sequence ID" value="KAF7684773.1"/>
    <property type="molecule type" value="Genomic_DNA"/>
</dbReference>
<sequence>MKRKINKKDDLKHNTERQGKGNNEKIATNNLMNMFETEKFKWHNKETENAIKINSDIKGGFSTNKIRRSASIYEEEPQGHMKNILIDNKYKVRQSTEEMYILSEIKKSEECNLPSLINNMINTSIFGFKTEKLILIYLKKNAIILHRPSNIPSGKIFSPEDDRDVELKERTKIKNALKTFEFYIKRNKIDIVAFKQIITLNSISNLVLQLSTDDFVERNYIFIILKKTYENINLYRNTIEMSIINEIIKYIEGERSHVGMEECLELISFIRVLTPFANFKDANIFFINYINPLFKKNDFYLYEDALMSLFCNLSQKSQESFDLILQNIFKGFSCFNTRNRIFAMRLISRILTSFLRTESLLSILSGLTKMINCCLNSYNVFQIDIVDEFFRNSLIYKLIEENSEVFIKNIFVSLYSISKKHWKDSQKSIIFNIIRKITEINPIIFYECLKSYNLNRFRDKRQNREDCVIEELKNIRMSDISEPRSIRRKSVLPLSDQEFENIKRFKK</sequence>
<name>A0ABQ7I2T4_9MICR</name>